<evidence type="ECO:0000256" key="8">
    <source>
        <dbReference type="ARBA" id="ARBA00023235"/>
    </source>
</evidence>
<evidence type="ECO:0000256" key="3">
    <source>
        <dbReference type="ARBA" id="ARBA00013194"/>
    </source>
</evidence>
<organism evidence="15 16">
    <name type="scientific">Colwellia echini</name>
    <dbReference type="NCBI Taxonomy" id="1982103"/>
    <lineage>
        <taxon>Bacteria</taxon>
        <taxon>Pseudomonadati</taxon>
        <taxon>Pseudomonadota</taxon>
        <taxon>Gammaproteobacteria</taxon>
        <taxon>Alteromonadales</taxon>
        <taxon>Colwelliaceae</taxon>
        <taxon>Colwellia</taxon>
    </lineage>
</organism>
<reference evidence="15 16" key="1">
    <citation type="submission" date="2019-08" db="EMBL/GenBank/DDBJ databases">
        <title>Microbe sample from Colwellia echini.</title>
        <authorList>
            <person name="Christiansen L."/>
            <person name="Pathiraja D."/>
            <person name="Schultz-Johansen M."/>
            <person name="Choi I.-G."/>
            <person name="Stougaard P."/>
        </authorList>
    </citation>
    <scope>NUCLEOTIDE SEQUENCE [LARGE SCALE GENOMIC DNA]</scope>
    <source>
        <strain evidence="15 16">A3</strain>
    </source>
</reference>
<comment type="function">
    <text evidence="11">Involved in protein export. Acts as a chaperone by maintaining the newly synthesized protein in an open conformation. Functions as a peptidyl-prolyl cis-trans isomerase.</text>
</comment>
<evidence type="ECO:0000256" key="4">
    <source>
        <dbReference type="ARBA" id="ARBA00016902"/>
    </source>
</evidence>
<dbReference type="Gene3D" id="3.30.70.1050">
    <property type="entry name" value="Trigger factor ribosome-binding domain"/>
    <property type="match status" value="1"/>
</dbReference>
<dbReference type="InterPro" id="IPR046357">
    <property type="entry name" value="PPIase_dom_sf"/>
</dbReference>
<evidence type="ECO:0000256" key="5">
    <source>
        <dbReference type="ARBA" id="ARBA00022618"/>
    </source>
</evidence>
<evidence type="ECO:0000256" key="2">
    <source>
        <dbReference type="ARBA" id="ARBA00005464"/>
    </source>
</evidence>
<evidence type="ECO:0000313" key="16">
    <source>
        <dbReference type="Proteomes" id="UP000815846"/>
    </source>
</evidence>
<sequence length="435" mass="48819">MQVSVETTQGLERRLTISVPAEKVDVEVKNRLRQISKTQRINGFRPGKVPPAEIQKRFGKSVRQEVAGEIMQRNFVEAIVAEKINPAGRPSFVAKSNENGKPLEFEATFEIYPVVELKDLDKIAIERPKVEVTDADLDEMFVTLQKQHQTWKENKRKSKKGDKLTLDFVGRVDGEEFEGGKAEGFELELGAGRMIPGFEKEVTGMKAGEEQTIKVTFPEDYHAENLKGKEAEFDIVLHKNEGPVLPEINEDFAKLFGIEEGGVEALRTEVSKNMARELTQAVKAKVKTQVIDGLLAANEVDLPSALVAQEVNVLRQQAMQRFQGQMDPKNLPELPAEMFTEQAERRVKIGLLLGEVIKINELKVDDAKVDELIASAASAYEDPKEVIEYYANNQELMQQMQNVALEEQAIDLLVEKAKVKDKKASFSEIMNPEAK</sequence>
<dbReference type="EC" id="5.2.1.8" evidence="3 11"/>
<dbReference type="InterPro" id="IPR037041">
    <property type="entry name" value="Trigger_fac_C_sf"/>
</dbReference>
<dbReference type="InterPro" id="IPR027304">
    <property type="entry name" value="Trigger_fact/SurA_dom_sf"/>
</dbReference>
<dbReference type="SUPFAM" id="SSF102735">
    <property type="entry name" value="Trigger factor ribosome-binding domain"/>
    <property type="match status" value="1"/>
</dbReference>
<dbReference type="SUPFAM" id="SSF109998">
    <property type="entry name" value="Triger factor/SurA peptide-binding domain-like"/>
    <property type="match status" value="1"/>
</dbReference>
<evidence type="ECO:0000256" key="11">
    <source>
        <dbReference type="HAMAP-Rule" id="MF_00303"/>
    </source>
</evidence>
<keyword evidence="9 11" id="KW-0131">Cell cycle</keyword>
<comment type="subcellular location">
    <subcellularLocation>
        <location evidence="11">Cytoplasm</location>
    </subcellularLocation>
    <text evidence="11">About half TF is bound to the ribosome near the polypeptide exit tunnel while the other half is free in the cytoplasm.</text>
</comment>
<evidence type="ECO:0000256" key="1">
    <source>
        <dbReference type="ARBA" id="ARBA00000971"/>
    </source>
</evidence>
<dbReference type="InterPro" id="IPR005215">
    <property type="entry name" value="Trig_fac"/>
</dbReference>
<keyword evidence="8 11" id="KW-0413">Isomerase</keyword>
<dbReference type="Gene3D" id="1.10.3120.10">
    <property type="entry name" value="Trigger factor, C-terminal domain"/>
    <property type="match status" value="1"/>
</dbReference>
<dbReference type="PROSITE" id="PS50059">
    <property type="entry name" value="FKBP_PPIASE"/>
    <property type="match status" value="1"/>
</dbReference>
<keyword evidence="16" id="KW-1185">Reference proteome</keyword>
<proteinExistence type="inferred from homology"/>
<gene>
    <name evidence="11" type="primary">tig</name>
    <name evidence="15" type="ORF">CWS31_005695</name>
</gene>
<protein>
    <recommendedName>
        <fullName evidence="4 11">Trigger factor</fullName>
        <shortName evidence="11">TF</shortName>
        <ecNumber evidence="3 11">5.2.1.8</ecNumber>
    </recommendedName>
    <alternativeName>
        <fullName evidence="10 11">PPIase</fullName>
    </alternativeName>
</protein>
<dbReference type="GO" id="GO:0003755">
    <property type="term" value="F:peptidyl-prolyl cis-trans isomerase activity"/>
    <property type="evidence" value="ECO:0007669"/>
    <property type="project" value="UniProtKB-EC"/>
</dbReference>
<feature type="domain" description="PPIase FKBP-type" evidence="14">
    <location>
        <begin position="161"/>
        <end position="264"/>
    </location>
</feature>
<comment type="catalytic activity">
    <reaction evidence="1 11 12">
        <text>[protein]-peptidylproline (omega=180) = [protein]-peptidylproline (omega=0)</text>
        <dbReference type="Rhea" id="RHEA:16237"/>
        <dbReference type="Rhea" id="RHEA-COMP:10747"/>
        <dbReference type="Rhea" id="RHEA-COMP:10748"/>
        <dbReference type="ChEBI" id="CHEBI:83833"/>
        <dbReference type="ChEBI" id="CHEBI:83834"/>
        <dbReference type="EC" id="5.2.1.8"/>
    </reaction>
</comment>
<evidence type="ECO:0000313" key="15">
    <source>
        <dbReference type="EMBL" id="TYK66443.1"/>
    </source>
</evidence>
<evidence type="ECO:0000256" key="6">
    <source>
        <dbReference type="ARBA" id="ARBA00023110"/>
    </source>
</evidence>
<dbReference type="InterPro" id="IPR008881">
    <property type="entry name" value="Trigger_fac_ribosome-bd_bac"/>
</dbReference>
<evidence type="ECO:0000256" key="7">
    <source>
        <dbReference type="ARBA" id="ARBA00023186"/>
    </source>
</evidence>
<dbReference type="EMBL" id="PJAI02000004">
    <property type="protein sequence ID" value="TYK66443.1"/>
    <property type="molecule type" value="Genomic_DNA"/>
</dbReference>
<dbReference type="PIRSF" id="PIRSF003095">
    <property type="entry name" value="Trigger_factor"/>
    <property type="match status" value="1"/>
</dbReference>
<name>A0ABY3MZ00_9GAMM</name>
<comment type="similarity">
    <text evidence="2 11 13">Belongs to the FKBP-type PPIase family. Tig subfamily.</text>
</comment>
<evidence type="ECO:0000256" key="9">
    <source>
        <dbReference type="ARBA" id="ARBA00023306"/>
    </source>
</evidence>
<evidence type="ECO:0000256" key="13">
    <source>
        <dbReference type="RuleBase" id="RU003914"/>
    </source>
</evidence>
<dbReference type="InterPro" id="IPR008880">
    <property type="entry name" value="Trigger_fac_C"/>
</dbReference>
<dbReference type="PANTHER" id="PTHR30560:SF3">
    <property type="entry name" value="TRIGGER FACTOR-LIKE PROTEIN TIG, CHLOROPLASTIC"/>
    <property type="match status" value="1"/>
</dbReference>
<dbReference type="PANTHER" id="PTHR30560">
    <property type="entry name" value="TRIGGER FACTOR CHAPERONE AND PEPTIDYL-PROLYL CIS/TRANS ISOMERASE"/>
    <property type="match status" value="1"/>
</dbReference>
<keyword evidence="5 11" id="KW-0132">Cell division</keyword>
<evidence type="ECO:0000256" key="12">
    <source>
        <dbReference type="PROSITE-ProRule" id="PRU00277"/>
    </source>
</evidence>
<keyword evidence="11" id="KW-0963">Cytoplasm</keyword>
<comment type="caution">
    <text evidence="15">The sequence shown here is derived from an EMBL/GenBank/DDBJ whole genome shotgun (WGS) entry which is preliminary data.</text>
</comment>
<dbReference type="Pfam" id="PF00254">
    <property type="entry name" value="FKBP_C"/>
    <property type="match status" value="1"/>
</dbReference>
<dbReference type="Proteomes" id="UP000815846">
    <property type="component" value="Unassembled WGS sequence"/>
</dbReference>
<dbReference type="Gene3D" id="3.10.50.40">
    <property type="match status" value="1"/>
</dbReference>
<dbReference type="SUPFAM" id="SSF54534">
    <property type="entry name" value="FKBP-like"/>
    <property type="match status" value="1"/>
</dbReference>
<dbReference type="NCBIfam" id="TIGR00115">
    <property type="entry name" value="tig"/>
    <property type="match status" value="1"/>
</dbReference>
<dbReference type="InterPro" id="IPR036611">
    <property type="entry name" value="Trigger_fac_ribosome-bd_sf"/>
</dbReference>
<keyword evidence="7 11" id="KW-0143">Chaperone</keyword>
<dbReference type="InterPro" id="IPR001179">
    <property type="entry name" value="PPIase_FKBP_dom"/>
</dbReference>
<dbReference type="Pfam" id="PF05698">
    <property type="entry name" value="Trigger_C"/>
    <property type="match status" value="1"/>
</dbReference>
<evidence type="ECO:0000256" key="10">
    <source>
        <dbReference type="ARBA" id="ARBA00029986"/>
    </source>
</evidence>
<comment type="domain">
    <text evidence="11">Consists of 3 domains; the N-terminus binds the ribosome, the middle domain has PPIase activity, while the C-terminus has intrinsic chaperone activity on its own.</text>
</comment>
<dbReference type="HAMAP" id="MF_00303">
    <property type="entry name" value="Trigger_factor_Tig"/>
    <property type="match status" value="1"/>
</dbReference>
<keyword evidence="6 11" id="KW-0697">Rotamase</keyword>
<dbReference type="Pfam" id="PF05697">
    <property type="entry name" value="Trigger_N"/>
    <property type="match status" value="1"/>
</dbReference>
<accession>A0ABY3MZ00</accession>
<evidence type="ECO:0000259" key="14">
    <source>
        <dbReference type="PROSITE" id="PS50059"/>
    </source>
</evidence>
<dbReference type="RefSeq" id="WP_101345209.1">
    <property type="nucleotide sequence ID" value="NZ_PJAI02000004.1"/>
</dbReference>